<name>A0A438GIL3_VITVI</name>
<dbReference type="Proteomes" id="UP000288805">
    <property type="component" value="Unassembled WGS sequence"/>
</dbReference>
<accession>A0A438GIL3</accession>
<dbReference type="AlphaFoldDB" id="A0A438GIL3"/>
<evidence type="ECO:0000313" key="1">
    <source>
        <dbReference type="EMBL" id="RVW72059.1"/>
    </source>
</evidence>
<organism evidence="1 2">
    <name type="scientific">Vitis vinifera</name>
    <name type="common">Grape</name>
    <dbReference type="NCBI Taxonomy" id="29760"/>
    <lineage>
        <taxon>Eukaryota</taxon>
        <taxon>Viridiplantae</taxon>
        <taxon>Streptophyta</taxon>
        <taxon>Embryophyta</taxon>
        <taxon>Tracheophyta</taxon>
        <taxon>Spermatophyta</taxon>
        <taxon>Magnoliopsida</taxon>
        <taxon>eudicotyledons</taxon>
        <taxon>Gunneridae</taxon>
        <taxon>Pentapetalae</taxon>
        <taxon>rosids</taxon>
        <taxon>Vitales</taxon>
        <taxon>Vitaceae</taxon>
        <taxon>Viteae</taxon>
        <taxon>Vitis</taxon>
    </lineage>
</organism>
<evidence type="ECO:0000313" key="2">
    <source>
        <dbReference type="Proteomes" id="UP000288805"/>
    </source>
</evidence>
<reference evidence="1 2" key="1">
    <citation type="journal article" date="2018" name="PLoS Genet.">
        <title>Population sequencing reveals clonal diversity and ancestral inbreeding in the grapevine cultivar Chardonnay.</title>
        <authorList>
            <person name="Roach M.J."/>
            <person name="Johnson D.L."/>
            <person name="Bohlmann J."/>
            <person name="van Vuuren H.J."/>
            <person name="Jones S.J."/>
            <person name="Pretorius I.S."/>
            <person name="Schmidt S.A."/>
            <person name="Borneman A.R."/>
        </authorList>
    </citation>
    <scope>NUCLEOTIDE SEQUENCE [LARGE SCALE GENOMIC DNA]</scope>
    <source>
        <strain evidence="2">cv. Chardonnay</strain>
        <tissue evidence="1">Leaf</tissue>
    </source>
</reference>
<sequence length="59" mass="6658">MRLISCWKPDSSEKWITRTGWQIFPLPQIDQIVDSTTGQGMLSFLDAFSGIPPDPHVPD</sequence>
<comment type="caution">
    <text evidence="1">The sequence shown here is derived from an EMBL/GenBank/DDBJ whole genome shotgun (WGS) entry which is preliminary data.</text>
</comment>
<proteinExistence type="predicted"/>
<gene>
    <name evidence="1" type="ORF">CK203_054045</name>
</gene>
<dbReference type="EMBL" id="QGNW01000424">
    <property type="protein sequence ID" value="RVW72059.1"/>
    <property type="molecule type" value="Genomic_DNA"/>
</dbReference>
<protein>
    <submittedName>
        <fullName evidence="1">Uncharacterized protein</fullName>
    </submittedName>
</protein>